<reference evidence="13 14" key="1">
    <citation type="submission" date="2015-04" db="EMBL/GenBank/DDBJ databases">
        <title>Lasius niger genome sequencing.</title>
        <authorList>
            <person name="Konorov E.A."/>
            <person name="Nikitin M.A."/>
            <person name="Kirill M.V."/>
            <person name="Chang P."/>
        </authorList>
    </citation>
    <scope>NUCLEOTIDE SEQUENCE [LARGE SCALE GENOMIC DNA]</scope>
    <source>
        <tissue evidence="13">Whole</tissue>
    </source>
</reference>
<evidence type="ECO:0000256" key="11">
    <source>
        <dbReference type="SAM" id="MobiDB-lite"/>
    </source>
</evidence>
<dbReference type="InterPro" id="IPR013103">
    <property type="entry name" value="RVT_2"/>
</dbReference>
<dbReference type="Pfam" id="PF25597">
    <property type="entry name" value="SH3_retrovirus"/>
    <property type="match status" value="1"/>
</dbReference>
<dbReference type="GO" id="GO:0003676">
    <property type="term" value="F:nucleic acid binding"/>
    <property type="evidence" value="ECO:0007669"/>
    <property type="project" value="InterPro"/>
</dbReference>
<dbReference type="SUPFAM" id="SSF53098">
    <property type="entry name" value="Ribonuclease H-like"/>
    <property type="match status" value="1"/>
</dbReference>
<evidence type="ECO:0000256" key="2">
    <source>
        <dbReference type="ARBA" id="ARBA00022723"/>
    </source>
</evidence>
<dbReference type="PANTHER" id="PTHR42648:SF11">
    <property type="entry name" value="TRANSPOSON TY4-P GAG-POL POLYPROTEIN"/>
    <property type="match status" value="1"/>
</dbReference>
<evidence type="ECO:0000256" key="3">
    <source>
        <dbReference type="ARBA" id="ARBA00022759"/>
    </source>
</evidence>
<dbReference type="GO" id="GO:0004519">
    <property type="term" value="F:endonuclease activity"/>
    <property type="evidence" value="ECO:0007669"/>
    <property type="project" value="UniProtKB-KW"/>
</dbReference>
<evidence type="ECO:0000256" key="6">
    <source>
        <dbReference type="ARBA" id="ARBA00022908"/>
    </source>
</evidence>
<evidence type="ECO:0000313" key="13">
    <source>
        <dbReference type="EMBL" id="KMQ91262.1"/>
    </source>
</evidence>
<dbReference type="InterPro" id="IPR043502">
    <property type="entry name" value="DNA/RNA_pol_sf"/>
</dbReference>
<dbReference type="Pfam" id="PF07727">
    <property type="entry name" value="RVT_2"/>
    <property type="match status" value="1"/>
</dbReference>
<evidence type="ECO:0000256" key="5">
    <source>
        <dbReference type="ARBA" id="ARBA00022842"/>
    </source>
</evidence>
<keyword evidence="1" id="KW-0540">Nuclease</keyword>
<accession>A0A0J7KLU9</accession>
<keyword evidence="3" id="KW-0255">Endonuclease</keyword>
<evidence type="ECO:0000256" key="9">
    <source>
        <dbReference type="ARBA" id="ARBA00023172"/>
    </source>
</evidence>
<keyword evidence="10" id="KW-0511">Multifunctional enzyme</keyword>
<dbReference type="GO" id="GO:0006310">
    <property type="term" value="P:DNA recombination"/>
    <property type="evidence" value="ECO:0007669"/>
    <property type="project" value="UniProtKB-KW"/>
</dbReference>
<dbReference type="CDD" id="cd09272">
    <property type="entry name" value="RNase_HI_RT_Ty1"/>
    <property type="match status" value="1"/>
</dbReference>
<protein>
    <submittedName>
        <fullName evidence="13">Retrotransposon unclassified</fullName>
    </submittedName>
</protein>
<dbReference type="Gene3D" id="3.30.420.10">
    <property type="entry name" value="Ribonuclease H-like superfamily/Ribonuclease H"/>
    <property type="match status" value="1"/>
</dbReference>
<sequence length="796" mass="91223">MGFALQHLGWNDEWMATIFSDEKVFSTDENARVTLWRMRGTRYAEENVRFRQRSGRITLGFWGCMTSHGPGPLVRTTPHMNSEEYIQILSDVMLPYIAETFPGIPYVNFIQDNSGVHRARVVQDWLAAQPNLRTLNWPAKSPDMNVIENLWGIIVQEWDPQVQRTREALAQHVFNQWEDILEAFKNYKLKAEKQTGHQIKKLRTDNGKEYLSNAFKNFLKNEGILHQLSVEYTPQQNGVAERKNRTLVEMARCITLQGNLPQSLWAEAVNAATYIRNRCATKTLNGKTPFEAWSKRKPYVGFFKVIGSKAIVLDKARRRGKFQPKGDEYVLVGYSEESKAYRLWKPGTKTVIKARDVRFFEKQDLINTSTKDLLVMSEDTEANTINNSNNIPLEQLDFQDEEHQEYEEENRDSDPKESATEIRSQDTSNKENDVIHRGPGRPKLLKTGQPAAMDSEYKSLLENKTWILVPRPKNKKVLSNRWVFKTKFNQKGEVEKFKARLVVQGHMQQEGVDYEETFAPVSRGETIRTLLAASVNEEMHVHQMDVLSAYTQGKLSDEVYMEQPEMYVQKNEESKVSSKKVEKLEFVKSKLKSAFKIVDLGPIHDILGINIERQGLTGSIYLSQKKYIEELIARFNMEDAKTVLTPIEINTLITKELSPRSEDERAEMKNRPYRELVGGLIYLANATRPDIAFAASTLSRFCADPGELHWSLAKRVLRYLKGTSHYSIKYIKSQNALAAYTDSDWAGDVDDRKSCTGNVIIVANGPVSWKSKKQASALSTMEAEYAALTEISRECH</sequence>
<evidence type="ECO:0000259" key="12">
    <source>
        <dbReference type="PROSITE" id="PS50994"/>
    </source>
</evidence>
<keyword evidence="8" id="KW-0808">Transferase</keyword>
<dbReference type="InterPro" id="IPR039537">
    <property type="entry name" value="Retrotran_Ty1/copia-like"/>
</dbReference>
<evidence type="ECO:0000256" key="8">
    <source>
        <dbReference type="ARBA" id="ARBA00022932"/>
    </source>
</evidence>
<keyword evidence="14" id="KW-1185">Reference proteome</keyword>
<dbReference type="PROSITE" id="PS50994">
    <property type="entry name" value="INTEGRASE"/>
    <property type="match status" value="1"/>
</dbReference>
<keyword evidence="7" id="KW-0695">RNA-directed DNA polymerase</keyword>
<dbReference type="InterPro" id="IPR001584">
    <property type="entry name" value="Integrase_cat-core"/>
</dbReference>
<dbReference type="SUPFAM" id="SSF56672">
    <property type="entry name" value="DNA/RNA polymerases"/>
    <property type="match status" value="1"/>
</dbReference>
<dbReference type="GO" id="GO:0015074">
    <property type="term" value="P:DNA integration"/>
    <property type="evidence" value="ECO:0007669"/>
    <property type="project" value="UniProtKB-KW"/>
</dbReference>
<evidence type="ECO:0000313" key="14">
    <source>
        <dbReference type="Proteomes" id="UP000036403"/>
    </source>
</evidence>
<dbReference type="PANTHER" id="PTHR42648">
    <property type="entry name" value="TRANSPOSASE, PUTATIVE-RELATED"/>
    <property type="match status" value="1"/>
</dbReference>
<dbReference type="InterPro" id="IPR038717">
    <property type="entry name" value="Tc1-like_DDE_dom"/>
</dbReference>
<feature type="compositionally biased region" description="Basic and acidic residues" evidence="11">
    <location>
        <begin position="412"/>
        <end position="436"/>
    </location>
</feature>
<keyword evidence="6" id="KW-0229">DNA integration</keyword>
<feature type="region of interest" description="Disordered" evidence="11">
    <location>
        <begin position="401"/>
        <end position="451"/>
    </location>
</feature>
<dbReference type="InterPro" id="IPR036397">
    <property type="entry name" value="RNaseH_sf"/>
</dbReference>
<dbReference type="AlphaFoldDB" id="A0A0J7KLU9"/>
<dbReference type="InterPro" id="IPR057670">
    <property type="entry name" value="SH3_retrovirus"/>
</dbReference>
<organism evidence="13 14">
    <name type="scientific">Lasius niger</name>
    <name type="common">Black garden ant</name>
    <dbReference type="NCBI Taxonomy" id="67767"/>
    <lineage>
        <taxon>Eukaryota</taxon>
        <taxon>Metazoa</taxon>
        <taxon>Ecdysozoa</taxon>
        <taxon>Arthropoda</taxon>
        <taxon>Hexapoda</taxon>
        <taxon>Insecta</taxon>
        <taxon>Pterygota</taxon>
        <taxon>Neoptera</taxon>
        <taxon>Endopterygota</taxon>
        <taxon>Hymenoptera</taxon>
        <taxon>Apocrita</taxon>
        <taxon>Aculeata</taxon>
        <taxon>Formicoidea</taxon>
        <taxon>Formicidae</taxon>
        <taxon>Formicinae</taxon>
        <taxon>Lasius</taxon>
        <taxon>Lasius</taxon>
    </lineage>
</organism>
<keyword evidence="5" id="KW-0460">Magnesium</keyword>
<comment type="caution">
    <text evidence="13">The sequence shown here is derived from an EMBL/GenBank/DDBJ whole genome shotgun (WGS) entry which is preliminary data.</text>
</comment>
<name>A0A0J7KLU9_LASNI</name>
<feature type="compositionally biased region" description="Acidic residues" evidence="11">
    <location>
        <begin position="401"/>
        <end position="411"/>
    </location>
</feature>
<keyword evidence="8" id="KW-0239">DNA-directed DNA polymerase</keyword>
<feature type="domain" description="Integrase catalytic" evidence="12">
    <location>
        <begin position="126"/>
        <end position="297"/>
    </location>
</feature>
<dbReference type="GO" id="GO:0016787">
    <property type="term" value="F:hydrolase activity"/>
    <property type="evidence" value="ECO:0007669"/>
    <property type="project" value="UniProtKB-KW"/>
</dbReference>
<keyword evidence="9" id="KW-0233">DNA recombination</keyword>
<dbReference type="EMBL" id="LBMM01005729">
    <property type="protein sequence ID" value="KMQ91262.1"/>
    <property type="molecule type" value="Genomic_DNA"/>
</dbReference>
<dbReference type="OrthoDB" id="7614033at2759"/>
<dbReference type="GO" id="GO:0003964">
    <property type="term" value="F:RNA-directed DNA polymerase activity"/>
    <property type="evidence" value="ECO:0007669"/>
    <property type="project" value="UniProtKB-KW"/>
</dbReference>
<dbReference type="Pfam" id="PF13358">
    <property type="entry name" value="DDE_3"/>
    <property type="match status" value="1"/>
</dbReference>
<dbReference type="GO" id="GO:0042575">
    <property type="term" value="C:DNA polymerase complex"/>
    <property type="evidence" value="ECO:0007669"/>
    <property type="project" value="UniProtKB-ARBA"/>
</dbReference>
<keyword evidence="8" id="KW-0548">Nucleotidyltransferase</keyword>
<keyword evidence="4" id="KW-0378">Hydrolase</keyword>
<dbReference type="InterPro" id="IPR012337">
    <property type="entry name" value="RNaseH-like_sf"/>
</dbReference>
<dbReference type="GO" id="GO:0046872">
    <property type="term" value="F:metal ion binding"/>
    <property type="evidence" value="ECO:0007669"/>
    <property type="project" value="UniProtKB-KW"/>
</dbReference>
<proteinExistence type="predicted"/>
<dbReference type="Proteomes" id="UP000036403">
    <property type="component" value="Unassembled WGS sequence"/>
</dbReference>
<dbReference type="STRING" id="67767.A0A0J7KLU9"/>
<evidence type="ECO:0000256" key="10">
    <source>
        <dbReference type="ARBA" id="ARBA00023268"/>
    </source>
</evidence>
<evidence type="ECO:0000256" key="7">
    <source>
        <dbReference type="ARBA" id="ARBA00022918"/>
    </source>
</evidence>
<evidence type="ECO:0000256" key="4">
    <source>
        <dbReference type="ARBA" id="ARBA00022801"/>
    </source>
</evidence>
<keyword evidence="2" id="KW-0479">Metal-binding</keyword>
<dbReference type="GO" id="GO:0003887">
    <property type="term" value="F:DNA-directed DNA polymerase activity"/>
    <property type="evidence" value="ECO:0007669"/>
    <property type="project" value="UniProtKB-KW"/>
</dbReference>
<gene>
    <name evidence="13" type="ORF">RF55_8902</name>
</gene>
<dbReference type="PaxDb" id="67767-A0A0J7KLU9"/>
<evidence type="ECO:0000256" key="1">
    <source>
        <dbReference type="ARBA" id="ARBA00022722"/>
    </source>
</evidence>